<feature type="compositionally biased region" description="Polar residues" evidence="1">
    <location>
        <begin position="400"/>
        <end position="410"/>
    </location>
</feature>
<dbReference type="AlphaFoldDB" id="A0AAU9NMC2"/>
<evidence type="ECO:0000256" key="1">
    <source>
        <dbReference type="SAM" id="MobiDB-lite"/>
    </source>
</evidence>
<feature type="compositionally biased region" description="Basic and acidic residues" evidence="1">
    <location>
        <begin position="487"/>
        <end position="500"/>
    </location>
</feature>
<dbReference type="PANTHER" id="PTHR34536">
    <property type="entry name" value="DENTIN SIALOPHOSPHOPROTEIN-LIKE PROTEIN"/>
    <property type="match status" value="1"/>
</dbReference>
<accession>A0AAU9NMC2</accession>
<protein>
    <submittedName>
        <fullName evidence="2">Uncharacterized protein</fullName>
    </submittedName>
</protein>
<feature type="compositionally biased region" description="Basic and acidic residues" evidence="1">
    <location>
        <begin position="451"/>
        <end position="460"/>
    </location>
</feature>
<comment type="caution">
    <text evidence="2">The sequence shown here is derived from an EMBL/GenBank/DDBJ whole genome shotgun (WGS) entry which is preliminary data.</text>
</comment>
<sequence>MDLELLNHINVDLKWNMLKKGRRSMARRPRKTGADTFELGNKKQDPTAFETKKVVDTPLKRRRLVHESPSTPPQISCLHGYGVLPPGPQTPCVHYEDPSQRYHSSLSQNLKTKSKTRLRNSNKSKPTKKVDFSGIELLAAAACSSFIHDDADYVDDQKVFKEDTTPGVDSCAVDIKETLISTASDGAEKKVALRLHWDLNTVMDEWEEPCDGLMVKSQPQDNCSEGVKMKLEEGYERRCTEGVSVNQLPLAESCNDDSFEKTHESIEDLGIKTITSKTSDCGCESPKVLKSYCKKKGGSEDPCGSNSNVTEDEHEGEMEKVEEVGYDSPFEDGELREPKKERVYYESDNTYKDKDKDKDKDELGSIENPLSEEADHNGEGQSSLLLADSVSVEESRKNVGRNSRSWWDTRSSSHEHNRPRNITRDYYSYSPRDSGYRAHYKRRPSSSSSERNNEYDDSYNHRAPNRYRFHSREDHYYHYHYHYLEREREREREREKERKVGCYSRSRSGSPIAWHFQKPKNIDVTQKQIQRQRSLEFDQPHSSSKFTDKETLIDWVSG</sequence>
<feature type="region of interest" description="Disordered" evidence="1">
    <location>
        <begin position="105"/>
        <end position="127"/>
    </location>
</feature>
<dbReference type="EMBL" id="CAKMRJ010004445">
    <property type="protein sequence ID" value="CAH1438992.1"/>
    <property type="molecule type" value="Genomic_DNA"/>
</dbReference>
<evidence type="ECO:0000313" key="2">
    <source>
        <dbReference type="EMBL" id="CAH1438992.1"/>
    </source>
</evidence>
<proteinExistence type="predicted"/>
<keyword evidence="3" id="KW-1185">Reference proteome</keyword>
<reference evidence="2 3" key="1">
    <citation type="submission" date="2022-01" db="EMBL/GenBank/DDBJ databases">
        <authorList>
            <person name="Xiong W."/>
            <person name="Schranz E."/>
        </authorList>
    </citation>
    <scope>NUCLEOTIDE SEQUENCE [LARGE SCALE GENOMIC DNA]</scope>
</reference>
<gene>
    <name evidence="2" type="ORF">LVIROSA_LOCUS25219</name>
</gene>
<feature type="region of interest" description="Disordered" evidence="1">
    <location>
        <begin position="296"/>
        <end position="462"/>
    </location>
</feature>
<dbReference type="Proteomes" id="UP001157418">
    <property type="component" value="Unassembled WGS sequence"/>
</dbReference>
<name>A0AAU9NMC2_9ASTR</name>
<dbReference type="PANTHER" id="PTHR34536:SF16">
    <property type="entry name" value="BTZ DOMAIN-CONTAINING PROTEIN"/>
    <property type="match status" value="1"/>
</dbReference>
<feature type="region of interest" description="Disordered" evidence="1">
    <location>
        <begin position="487"/>
        <end position="508"/>
    </location>
</feature>
<evidence type="ECO:0000313" key="3">
    <source>
        <dbReference type="Proteomes" id="UP001157418"/>
    </source>
</evidence>
<organism evidence="2 3">
    <name type="scientific">Lactuca virosa</name>
    <dbReference type="NCBI Taxonomy" id="75947"/>
    <lineage>
        <taxon>Eukaryota</taxon>
        <taxon>Viridiplantae</taxon>
        <taxon>Streptophyta</taxon>
        <taxon>Embryophyta</taxon>
        <taxon>Tracheophyta</taxon>
        <taxon>Spermatophyta</taxon>
        <taxon>Magnoliopsida</taxon>
        <taxon>eudicotyledons</taxon>
        <taxon>Gunneridae</taxon>
        <taxon>Pentapetalae</taxon>
        <taxon>asterids</taxon>
        <taxon>campanulids</taxon>
        <taxon>Asterales</taxon>
        <taxon>Asteraceae</taxon>
        <taxon>Cichorioideae</taxon>
        <taxon>Cichorieae</taxon>
        <taxon>Lactucinae</taxon>
        <taxon>Lactuca</taxon>
    </lineage>
</organism>
<feature type="compositionally biased region" description="Basic residues" evidence="1">
    <location>
        <begin position="112"/>
        <end position="127"/>
    </location>
</feature>
<feature type="compositionally biased region" description="Basic and acidic residues" evidence="1">
    <location>
        <begin position="333"/>
        <end position="363"/>
    </location>
</feature>